<feature type="transmembrane region" description="Helical" evidence="5">
    <location>
        <begin position="217"/>
        <end position="240"/>
    </location>
</feature>
<dbReference type="AlphaFoldDB" id="A0A839NJ68"/>
<comment type="subcellular location">
    <subcellularLocation>
        <location evidence="1">Cell membrane</location>
        <topology evidence="1">Multi-pass membrane protein</topology>
    </subcellularLocation>
</comment>
<evidence type="ECO:0000313" key="8">
    <source>
        <dbReference type="Proteomes" id="UP000559182"/>
    </source>
</evidence>
<keyword evidence="3 5" id="KW-1133">Transmembrane helix</keyword>
<feature type="transmembrane region" description="Helical" evidence="5">
    <location>
        <begin position="252"/>
        <end position="272"/>
    </location>
</feature>
<dbReference type="GO" id="GO:0022857">
    <property type="term" value="F:transmembrane transporter activity"/>
    <property type="evidence" value="ECO:0007669"/>
    <property type="project" value="InterPro"/>
</dbReference>
<keyword evidence="4 5" id="KW-0472">Membrane</keyword>
<evidence type="ECO:0000256" key="4">
    <source>
        <dbReference type="ARBA" id="ARBA00023136"/>
    </source>
</evidence>
<feature type="transmembrane region" description="Helical" evidence="5">
    <location>
        <begin position="87"/>
        <end position="109"/>
    </location>
</feature>
<dbReference type="GO" id="GO:0005886">
    <property type="term" value="C:plasma membrane"/>
    <property type="evidence" value="ECO:0007669"/>
    <property type="project" value="UniProtKB-SubCell"/>
</dbReference>
<feature type="transmembrane region" description="Helical" evidence="5">
    <location>
        <begin position="310"/>
        <end position="333"/>
    </location>
</feature>
<dbReference type="EMBL" id="JACHVQ010000005">
    <property type="protein sequence ID" value="MBB2894412.1"/>
    <property type="molecule type" value="Genomic_DNA"/>
</dbReference>
<proteinExistence type="predicted"/>
<evidence type="ECO:0000256" key="5">
    <source>
        <dbReference type="SAM" id="Phobius"/>
    </source>
</evidence>
<dbReference type="InterPro" id="IPR020846">
    <property type="entry name" value="MFS_dom"/>
</dbReference>
<dbReference type="InterPro" id="IPR036259">
    <property type="entry name" value="MFS_trans_sf"/>
</dbReference>
<feature type="transmembrane region" description="Helical" evidence="5">
    <location>
        <begin position="115"/>
        <end position="137"/>
    </location>
</feature>
<comment type="caution">
    <text evidence="7">The sequence shown here is derived from an EMBL/GenBank/DDBJ whole genome shotgun (WGS) entry which is preliminary data.</text>
</comment>
<feature type="transmembrane region" description="Helical" evidence="5">
    <location>
        <begin position="149"/>
        <end position="167"/>
    </location>
</feature>
<protein>
    <submittedName>
        <fullName evidence="7">EmrB/QacA subfamily drug resistance transporter</fullName>
    </submittedName>
</protein>
<sequence length="466" mass="47166">MGRRQLRTRARRFLLGIGSLADRLGHRSAYVAGLSLFALASAVCGSAGSPAVLVVARGIQGLGGAAMFATTFALLNRSYTGRDRGTAYGIWGAVSGAAAAIGPIAGGLLTEHLSWRWIFFVNLPFAIAAIVLCFVVLSESQRHRSPLDLVGISTFTVFAAALTYGLIRANEHGWGEATVLISFALSIVMLTGFIVAQSRTDHPMFDLSLLRSGPFAGALIAGFILSAAAFAYLTYASIWLQSVRGMSPAQAGLATLPLAVASFVTSASVGRLTHDGRNWLAVGLGIGLTGVGGLLVAWRLSGASATWTALVPGLIVCGVGVGLSAPTLSSTAMAAVSAHRGGMAAGAVNTARQLGFALGIAALGTIFAARIKTVVVGTGAPHPSETAAAIAGGQAHAVLAHVPASVRPAADHLVQLSAVDGLRLAALVAGILGIVGGLVAGLLIRPGKRQAPAGADGTAPRHTVAV</sequence>
<feature type="transmembrane region" description="Helical" evidence="5">
    <location>
        <begin position="279"/>
        <end position="298"/>
    </location>
</feature>
<gene>
    <name evidence="7" type="ORF">FHU39_004454</name>
</gene>
<feature type="transmembrane region" description="Helical" evidence="5">
    <location>
        <begin position="424"/>
        <end position="444"/>
    </location>
</feature>
<dbReference type="Pfam" id="PF07690">
    <property type="entry name" value="MFS_1"/>
    <property type="match status" value="1"/>
</dbReference>
<feature type="domain" description="Major facilitator superfamily (MFS) profile" evidence="6">
    <location>
        <begin position="1"/>
        <end position="448"/>
    </location>
</feature>
<dbReference type="PRINTS" id="PR01036">
    <property type="entry name" value="TCRTETB"/>
</dbReference>
<name>A0A839NJ68_9MICO</name>
<evidence type="ECO:0000256" key="3">
    <source>
        <dbReference type="ARBA" id="ARBA00022989"/>
    </source>
</evidence>
<organism evidence="7 8">
    <name type="scientific">Flexivirga oryzae</name>
    <dbReference type="NCBI Taxonomy" id="1794944"/>
    <lineage>
        <taxon>Bacteria</taxon>
        <taxon>Bacillati</taxon>
        <taxon>Actinomycetota</taxon>
        <taxon>Actinomycetes</taxon>
        <taxon>Micrococcales</taxon>
        <taxon>Dermacoccaceae</taxon>
        <taxon>Flexivirga</taxon>
    </lineage>
</organism>
<evidence type="ECO:0000256" key="2">
    <source>
        <dbReference type="ARBA" id="ARBA00022692"/>
    </source>
</evidence>
<dbReference type="SUPFAM" id="SSF103473">
    <property type="entry name" value="MFS general substrate transporter"/>
    <property type="match status" value="1"/>
</dbReference>
<dbReference type="Gene3D" id="1.20.1250.20">
    <property type="entry name" value="MFS general substrate transporter like domains"/>
    <property type="match status" value="1"/>
</dbReference>
<feature type="transmembrane region" description="Helical" evidence="5">
    <location>
        <begin position="29"/>
        <end position="48"/>
    </location>
</feature>
<dbReference type="PANTHER" id="PTHR42718:SF49">
    <property type="entry name" value="EXPORT PROTEIN"/>
    <property type="match status" value="1"/>
</dbReference>
<feature type="transmembrane region" description="Helical" evidence="5">
    <location>
        <begin position="354"/>
        <end position="371"/>
    </location>
</feature>
<evidence type="ECO:0000256" key="1">
    <source>
        <dbReference type="ARBA" id="ARBA00004651"/>
    </source>
</evidence>
<feature type="transmembrane region" description="Helical" evidence="5">
    <location>
        <begin position="54"/>
        <end position="75"/>
    </location>
</feature>
<dbReference type="Proteomes" id="UP000559182">
    <property type="component" value="Unassembled WGS sequence"/>
</dbReference>
<dbReference type="RefSeq" id="WP_221185803.1">
    <property type="nucleotide sequence ID" value="NZ_JACHVQ010000005.1"/>
</dbReference>
<keyword evidence="2 5" id="KW-0812">Transmembrane</keyword>
<dbReference type="Gene3D" id="1.20.1720.10">
    <property type="entry name" value="Multidrug resistance protein D"/>
    <property type="match status" value="1"/>
</dbReference>
<evidence type="ECO:0000259" key="6">
    <source>
        <dbReference type="PROSITE" id="PS50850"/>
    </source>
</evidence>
<accession>A0A839NJ68</accession>
<feature type="transmembrane region" description="Helical" evidence="5">
    <location>
        <begin position="179"/>
        <end position="196"/>
    </location>
</feature>
<dbReference type="CDD" id="cd17321">
    <property type="entry name" value="MFS_MMR_MDR_like"/>
    <property type="match status" value="1"/>
</dbReference>
<reference evidence="7 8" key="1">
    <citation type="submission" date="2020-08" db="EMBL/GenBank/DDBJ databases">
        <title>Sequencing the genomes of 1000 actinobacteria strains.</title>
        <authorList>
            <person name="Klenk H.-P."/>
        </authorList>
    </citation>
    <scope>NUCLEOTIDE SEQUENCE [LARGE SCALE GENOMIC DNA]</scope>
    <source>
        <strain evidence="7 8">DSM 105369</strain>
    </source>
</reference>
<dbReference type="InterPro" id="IPR011701">
    <property type="entry name" value="MFS"/>
</dbReference>
<dbReference type="PROSITE" id="PS50850">
    <property type="entry name" value="MFS"/>
    <property type="match status" value="1"/>
</dbReference>
<dbReference type="PANTHER" id="PTHR42718">
    <property type="entry name" value="MAJOR FACILITATOR SUPERFAMILY MULTIDRUG TRANSPORTER MFSC"/>
    <property type="match status" value="1"/>
</dbReference>
<keyword evidence="8" id="KW-1185">Reference proteome</keyword>
<evidence type="ECO:0000313" key="7">
    <source>
        <dbReference type="EMBL" id="MBB2894412.1"/>
    </source>
</evidence>